<protein>
    <submittedName>
        <fullName evidence="1">Uncharacterized protein</fullName>
    </submittedName>
</protein>
<dbReference type="RefSeq" id="XP_059601398.1">
    <property type="nucleotide sequence ID" value="XM_059749780.1"/>
</dbReference>
<name>A0AAJ8DZ23_ASPNG</name>
<dbReference type="AlphaFoldDB" id="A0AAJ8DZ23"/>
<dbReference type="KEGG" id="ang:An09g04490"/>
<dbReference type="VEuPathDB" id="FungiDB:An09g04490"/>
<accession>A0AAJ8DZ23</accession>
<reference evidence="1" key="2">
    <citation type="submission" date="2025-08" db="UniProtKB">
        <authorList>
            <consortium name="RefSeq"/>
        </authorList>
    </citation>
    <scope>IDENTIFICATION</scope>
</reference>
<reference evidence="1" key="1">
    <citation type="submission" date="2025-02" db="EMBL/GenBank/DDBJ databases">
        <authorList>
            <consortium name="NCBI Genome Project"/>
        </authorList>
    </citation>
    <scope>NUCLEOTIDE SEQUENCE</scope>
</reference>
<dbReference type="GeneID" id="84592038"/>
<gene>
    <name evidence="1" type="ORF">An09g04490</name>
</gene>
<organism evidence="1">
    <name type="scientific">Aspergillus niger</name>
    <dbReference type="NCBI Taxonomy" id="5061"/>
    <lineage>
        <taxon>Eukaryota</taxon>
        <taxon>Fungi</taxon>
        <taxon>Dikarya</taxon>
        <taxon>Ascomycota</taxon>
        <taxon>Pezizomycotina</taxon>
        <taxon>Eurotiomycetes</taxon>
        <taxon>Eurotiomycetidae</taxon>
        <taxon>Eurotiales</taxon>
        <taxon>Aspergillaceae</taxon>
        <taxon>Aspergillus</taxon>
        <taxon>Aspergillus subgen. Circumdati</taxon>
    </lineage>
</organism>
<evidence type="ECO:0000313" key="1">
    <source>
        <dbReference type="RefSeq" id="XP_059601398.1"/>
    </source>
</evidence>
<proteinExistence type="predicted"/>
<sequence length="122" mass="13531">MEHDGPGQIRGSIGGRKMRRKALTKVEIRSGGYIGKGVMAEVVLAQTSMTRKAMKGRLCEKQRNRNSIHYHFVLHGIQAQSEPELTAFIETAKEAVAIRATEALKIGNHTIRVHGDNVMPKQ</sequence>